<accession>A0A1V8SEL6</accession>
<protein>
    <recommendedName>
        <fullName evidence="3">F-box domain-containing protein</fullName>
    </recommendedName>
</protein>
<name>A0A1V8SEL6_9PEZI</name>
<dbReference type="EMBL" id="NAJO01000053">
    <property type="protein sequence ID" value="OQN97519.1"/>
    <property type="molecule type" value="Genomic_DNA"/>
</dbReference>
<evidence type="ECO:0000313" key="2">
    <source>
        <dbReference type="Proteomes" id="UP000192596"/>
    </source>
</evidence>
<dbReference type="SUPFAM" id="SSF81383">
    <property type="entry name" value="F-box domain"/>
    <property type="match status" value="1"/>
</dbReference>
<evidence type="ECO:0000313" key="1">
    <source>
        <dbReference type="EMBL" id="OQN97519.1"/>
    </source>
</evidence>
<gene>
    <name evidence="1" type="ORF">B0A48_16672</name>
</gene>
<dbReference type="Proteomes" id="UP000192596">
    <property type="component" value="Unassembled WGS sequence"/>
</dbReference>
<comment type="caution">
    <text evidence="1">The sequence shown here is derived from an EMBL/GenBank/DDBJ whole genome shotgun (WGS) entry which is preliminary data.</text>
</comment>
<dbReference type="AlphaFoldDB" id="A0A1V8SEL6"/>
<keyword evidence="2" id="KW-1185">Reference proteome</keyword>
<reference evidence="2" key="1">
    <citation type="submission" date="2017-03" db="EMBL/GenBank/DDBJ databases">
        <title>Genomes of endolithic fungi from Antarctica.</title>
        <authorList>
            <person name="Coleine C."/>
            <person name="Masonjones S."/>
            <person name="Stajich J.E."/>
        </authorList>
    </citation>
    <scope>NUCLEOTIDE SEQUENCE [LARGE SCALE GENOMIC DNA]</scope>
    <source>
        <strain evidence="2">CCFEE 5527</strain>
    </source>
</reference>
<evidence type="ECO:0008006" key="3">
    <source>
        <dbReference type="Google" id="ProtNLM"/>
    </source>
</evidence>
<dbReference type="InParanoid" id="A0A1V8SEL6"/>
<dbReference type="OrthoDB" id="3800738at2759"/>
<sequence>MTAAKVFGVIELLEQILIDVDIKTLLLAQRVDRQWHRDINNSPKLRKALFFDFDHTRKHEHVLERAENYQHINPLLNDPDQPGWGPSDSISVLIDLQALPQ</sequence>
<organism evidence="1 2">
    <name type="scientific">Cryoendolithus antarcticus</name>
    <dbReference type="NCBI Taxonomy" id="1507870"/>
    <lineage>
        <taxon>Eukaryota</taxon>
        <taxon>Fungi</taxon>
        <taxon>Dikarya</taxon>
        <taxon>Ascomycota</taxon>
        <taxon>Pezizomycotina</taxon>
        <taxon>Dothideomycetes</taxon>
        <taxon>Dothideomycetidae</taxon>
        <taxon>Cladosporiales</taxon>
        <taxon>Cladosporiaceae</taxon>
        <taxon>Cryoendolithus</taxon>
    </lineage>
</organism>
<proteinExistence type="predicted"/>
<dbReference type="InterPro" id="IPR036047">
    <property type="entry name" value="F-box-like_dom_sf"/>
</dbReference>